<keyword evidence="3" id="KW-1185">Reference proteome</keyword>
<feature type="region of interest" description="Disordered" evidence="1">
    <location>
        <begin position="1"/>
        <end position="30"/>
    </location>
</feature>
<organism evidence="2 3">
    <name type="scientific">Roseovarius rhodophyticola</name>
    <dbReference type="NCBI Taxonomy" id="3080827"/>
    <lineage>
        <taxon>Bacteria</taxon>
        <taxon>Pseudomonadati</taxon>
        <taxon>Pseudomonadota</taxon>
        <taxon>Alphaproteobacteria</taxon>
        <taxon>Rhodobacterales</taxon>
        <taxon>Roseobacteraceae</taxon>
        <taxon>Roseovarius</taxon>
    </lineage>
</organism>
<evidence type="ECO:0000256" key="1">
    <source>
        <dbReference type="SAM" id="MobiDB-lite"/>
    </source>
</evidence>
<geneLocation type="plasmid" evidence="2 3">
    <name>unnamed1</name>
</geneLocation>
<evidence type="ECO:0000313" key="2">
    <source>
        <dbReference type="EMBL" id="WYK20167.1"/>
    </source>
</evidence>
<evidence type="ECO:0000313" key="3">
    <source>
        <dbReference type="Proteomes" id="UP001281305"/>
    </source>
</evidence>
<name>A0ABZ2TKJ6_9RHOB</name>
<gene>
    <name evidence="2" type="ORF">RZS32_018390</name>
</gene>
<dbReference type="EMBL" id="CP146607">
    <property type="protein sequence ID" value="WYK20167.1"/>
    <property type="molecule type" value="Genomic_DNA"/>
</dbReference>
<dbReference type="RefSeq" id="WP_317054352.1">
    <property type="nucleotide sequence ID" value="NZ_CP146607.1"/>
</dbReference>
<sequence>MKMKNLKRFQTGGTRSKMQLSIPLPQTPEGRVYRFSPNEDAHPRHFVLGEQVADSAAEESKRERMMHEPGSSKTICPYSGVVGNDDEFTHPKDKEAAIKIVKHAAMQDAQDAVSDMLKGVARKSRGGITYKPGSRTRRPRPQFGRRDLMRLLVCDCCGRDYGVYAIALYCPDCGAPNVSLHFSREVELVGRQVSIAEGLGEEQAELAYRLLGNAHEDVLTAFEAAQKVVYSHKVSLDPSRAAPTKAIRNDFQNVEKAQKRYAEFNIDPFNGLSDAEREALELNIQKRHVIGHNLGVVDAKFAENARNTRLGETVELLGSEIREFARLCQIVVAALDDWIGDVAALHRRAQKS</sequence>
<protein>
    <submittedName>
        <fullName evidence="2">Uncharacterized protein</fullName>
    </submittedName>
</protein>
<accession>A0ABZ2TKJ6</accession>
<reference evidence="2 3" key="1">
    <citation type="submission" date="2024-02" db="EMBL/GenBank/DDBJ databases">
        <title>Roseovarius strain W115 nov., isolated from a marine algae.</title>
        <authorList>
            <person name="Lee M.W."/>
            <person name="Lee J.K."/>
            <person name="Kim J.M."/>
            <person name="Choi D.G."/>
            <person name="Baek J.H."/>
            <person name="Bayburt H."/>
            <person name="Jung J.J."/>
            <person name="Han D.M."/>
            <person name="Jeon C.O."/>
        </authorList>
    </citation>
    <scope>NUCLEOTIDE SEQUENCE [LARGE SCALE GENOMIC DNA]</scope>
    <source>
        <strain evidence="2 3">W115</strain>
        <plasmid evidence="2 3">unnamed1</plasmid>
    </source>
</reference>
<proteinExistence type="predicted"/>
<dbReference type="Proteomes" id="UP001281305">
    <property type="component" value="Plasmid unnamed1"/>
</dbReference>
<keyword evidence="2" id="KW-0614">Plasmid</keyword>